<organism evidence="1 2">
    <name type="scientific">Clostridium aestuarii</name>
    <dbReference type="NCBI Taxonomy" id="338193"/>
    <lineage>
        <taxon>Bacteria</taxon>
        <taxon>Bacillati</taxon>
        <taxon>Bacillota</taxon>
        <taxon>Clostridia</taxon>
        <taxon>Eubacteriales</taxon>
        <taxon>Clostridiaceae</taxon>
        <taxon>Clostridium</taxon>
    </lineage>
</organism>
<evidence type="ECO:0000313" key="2">
    <source>
        <dbReference type="Proteomes" id="UP001078443"/>
    </source>
</evidence>
<comment type="caution">
    <text evidence="1">The sequence shown here is derived from an EMBL/GenBank/DDBJ whole genome shotgun (WGS) entry which is preliminary data.</text>
</comment>
<name>A0ABT4D5Z7_9CLOT</name>
<evidence type="ECO:0000313" key="1">
    <source>
        <dbReference type="EMBL" id="MCY6485605.1"/>
    </source>
</evidence>
<proteinExistence type="predicted"/>
<accession>A0ABT4D5Z7</accession>
<reference evidence="1" key="1">
    <citation type="submission" date="2022-12" db="EMBL/GenBank/DDBJ databases">
        <authorList>
            <person name="Wang J."/>
        </authorList>
    </citation>
    <scope>NUCLEOTIDE SEQUENCE</scope>
    <source>
        <strain evidence="1">HY-45-18</strain>
    </source>
</reference>
<gene>
    <name evidence="1" type="ORF">OW763_14820</name>
</gene>
<dbReference type="RefSeq" id="WP_268042083.1">
    <property type="nucleotide sequence ID" value="NZ_JAPQER010000008.1"/>
</dbReference>
<protein>
    <submittedName>
        <fullName evidence="1">Uncharacterized protein</fullName>
    </submittedName>
</protein>
<dbReference type="Proteomes" id="UP001078443">
    <property type="component" value="Unassembled WGS sequence"/>
</dbReference>
<keyword evidence="2" id="KW-1185">Reference proteome</keyword>
<dbReference type="EMBL" id="JAPQER010000008">
    <property type="protein sequence ID" value="MCY6485605.1"/>
    <property type="molecule type" value="Genomic_DNA"/>
</dbReference>
<sequence>MVINAVISIAFKNCIGQYDMIRLPVFKITNLPTYFSGLQINYIDSKEIQINVKCPICGECHNYTYNIVEFIKGTMIIGGCEKIGLPIFFIGNTEKVEQKINKYKEVNEKIHAMI</sequence>